<dbReference type="AlphaFoldDB" id="A0AAW0XM11"/>
<organism evidence="1 2">
    <name type="scientific">Cherax quadricarinatus</name>
    <name type="common">Australian red claw crayfish</name>
    <dbReference type="NCBI Taxonomy" id="27406"/>
    <lineage>
        <taxon>Eukaryota</taxon>
        <taxon>Metazoa</taxon>
        <taxon>Ecdysozoa</taxon>
        <taxon>Arthropoda</taxon>
        <taxon>Crustacea</taxon>
        <taxon>Multicrustacea</taxon>
        <taxon>Malacostraca</taxon>
        <taxon>Eumalacostraca</taxon>
        <taxon>Eucarida</taxon>
        <taxon>Decapoda</taxon>
        <taxon>Pleocyemata</taxon>
        <taxon>Astacidea</taxon>
        <taxon>Parastacoidea</taxon>
        <taxon>Parastacidae</taxon>
        <taxon>Cherax</taxon>
    </lineage>
</organism>
<dbReference type="EMBL" id="JARKIK010000019">
    <property type="protein sequence ID" value="KAK8745556.1"/>
    <property type="molecule type" value="Genomic_DNA"/>
</dbReference>
<evidence type="ECO:0000313" key="2">
    <source>
        <dbReference type="Proteomes" id="UP001445076"/>
    </source>
</evidence>
<feature type="non-terminal residue" evidence="1">
    <location>
        <position position="1"/>
    </location>
</feature>
<evidence type="ECO:0000313" key="1">
    <source>
        <dbReference type="EMBL" id="KAK8745556.1"/>
    </source>
</evidence>
<comment type="caution">
    <text evidence="1">The sequence shown here is derived from an EMBL/GenBank/DDBJ whole genome shotgun (WGS) entry which is preliminary data.</text>
</comment>
<proteinExistence type="predicted"/>
<keyword evidence="2" id="KW-1185">Reference proteome</keyword>
<name>A0AAW0XM11_CHEQU</name>
<gene>
    <name evidence="1" type="ORF">OTU49_000264</name>
</gene>
<reference evidence="1 2" key="1">
    <citation type="journal article" date="2024" name="BMC Genomics">
        <title>Genome assembly of redclaw crayfish (Cherax quadricarinatus) provides insights into its immune adaptation and hypoxia tolerance.</title>
        <authorList>
            <person name="Liu Z."/>
            <person name="Zheng J."/>
            <person name="Li H."/>
            <person name="Fang K."/>
            <person name="Wang S."/>
            <person name="He J."/>
            <person name="Zhou D."/>
            <person name="Weng S."/>
            <person name="Chi M."/>
            <person name="Gu Z."/>
            <person name="He J."/>
            <person name="Li F."/>
            <person name="Wang M."/>
        </authorList>
    </citation>
    <scope>NUCLEOTIDE SEQUENCE [LARGE SCALE GENOMIC DNA]</scope>
    <source>
        <strain evidence="1">ZL_2023a</strain>
    </source>
</reference>
<protein>
    <submittedName>
        <fullName evidence="1">Uncharacterized protein</fullName>
    </submittedName>
</protein>
<accession>A0AAW0XM11</accession>
<dbReference type="Proteomes" id="UP001445076">
    <property type="component" value="Unassembled WGS sequence"/>
</dbReference>
<sequence length="187" mass="20410">LRVLRQTQLTSRSVSLWCQGVSLLPKFLLRYEGVSVVPSVAAVTEYCLGIRVLLKCGSVIVEASVALELRRSCVVKVFLVPRYCCGATVAVEPVLLWNQCCCGAKYCCGASVAVEPVLLWSQCCCGASVAVEPVLLWCYWREYIKSLSFLVTVTIDAVSMSLYSQDVFATHHLTTYRAAAGAKQLAS</sequence>